<keyword evidence="5" id="KW-0560">Oxidoreductase</keyword>
<dbReference type="EMBL" id="JAPDRK010000028">
    <property type="protein sequence ID" value="KAJ9602207.1"/>
    <property type="molecule type" value="Genomic_DNA"/>
</dbReference>
<dbReference type="InterPro" id="IPR012951">
    <property type="entry name" value="BBE"/>
</dbReference>
<name>A0AA38WW38_9EURO</name>
<comment type="cofactor">
    <cofactor evidence="1">
        <name>FAD</name>
        <dbReference type="ChEBI" id="CHEBI:57692"/>
    </cofactor>
</comment>
<dbReference type="Pfam" id="PF08031">
    <property type="entry name" value="BBE"/>
    <property type="match status" value="1"/>
</dbReference>
<sequence length="466" mass="50551">MPAFLAWITDLEAFLSPSELTLPDTPLYKEETAIWATQKDLKPKVLLRPLTVEQLSQTLAYLNQSDLDFGVRSGGVGSGSAKDVLISMTAFQGFEFDAEAETVTIGTGQIWGEVDRKLEKHAPGYAALSARCSFVGVGGAVVSGGISWASSEFGMTSDPHNFLDAQVVTVEGRILWASEEPDLLWALRGGGGGFGVVTAVKLKVHKYTNLVYSGSIVIPNEALPELAQAATQFAQRTQDPKMAMHIFCLDLAHAALSGQDPSPGIMVVVYDANGEAHGRSDEGFGWALKIKGVVDNTRIMTSTEANQQQDNLRVAMGMTNSYMSAATIPSLSEDLIFRAWKWFNDLLEKDPRQSTGAFVLLEIMQRPAFSSASSPEATAWPRTQNRHILQLGTGTFPGSSDSDALSLKALAKAPYEINPGHTPADYLPSFIESFNDVEAIFGGNFEKLKEVKRRYDPRGRLGGFFA</sequence>
<organism evidence="7 8">
    <name type="scientific">Cladophialophora chaetospira</name>
    <dbReference type="NCBI Taxonomy" id="386627"/>
    <lineage>
        <taxon>Eukaryota</taxon>
        <taxon>Fungi</taxon>
        <taxon>Dikarya</taxon>
        <taxon>Ascomycota</taxon>
        <taxon>Pezizomycotina</taxon>
        <taxon>Eurotiomycetes</taxon>
        <taxon>Chaetothyriomycetidae</taxon>
        <taxon>Chaetothyriales</taxon>
        <taxon>Herpotrichiellaceae</taxon>
        <taxon>Cladophialophora</taxon>
    </lineage>
</organism>
<reference evidence="7" key="1">
    <citation type="submission" date="2022-10" db="EMBL/GenBank/DDBJ databases">
        <title>Culturing micro-colonial fungi from biological soil crusts in the Mojave desert and describing Neophaeococcomyces mojavensis, and introducing the new genera and species Taxawa tesnikishii.</title>
        <authorList>
            <person name="Kurbessoian T."/>
            <person name="Stajich J.E."/>
        </authorList>
    </citation>
    <scope>NUCLEOTIDE SEQUENCE</scope>
    <source>
        <strain evidence="7">TK_41</strain>
    </source>
</reference>
<evidence type="ECO:0000259" key="6">
    <source>
        <dbReference type="PROSITE" id="PS51387"/>
    </source>
</evidence>
<comment type="similarity">
    <text evidence="2">Belongs to the oxygen-dependent FAD-linked oxidoreductase family.</text>
</comment>
<dbReference type="GO" id="GO:0016491">
    <property type="term" value="F:oxidoreductase activity"/>
    <property type="evidence" value="ECO:0007669"/>
    <property type="project" value="UniProtKB-KW"/>
</dbReference>
<evidence type="ECO:0000256" key="5">
    <source>
        <dbReference type="ARBA" id="ARBA00023002"/>
    </source>
</evidence>
<dbReference type="InterPro" id="IPR006094">
    <property type="entry name" value="Oxid_FAD_bind_N"/>
</dbReference>
<evidence type="ECO:0000256" key="2">
    <source>
        <dbReference type="ARBA" id="ARBA00005466"/>
    </source>
</evidence>
<comment type="caution">
    <text evidence="7">The sequence shown here is derived from an EMBL/GenBank/DDBJ whole genome shotgun (WGS) entry which is preliminary data.</text>
</comment>
<dbReference type="Gene3D" id="3.30.43.10">
    <property type="entry name" value="Uridine Diphospho-n-acetylenolpyruvylglucosamine Reductase, domain 2"/>
    <property type="match status" value="1"/>
</dbReference>
<dbReference type="GO" id="GO:0071949">
    <property type="term" value="F:FAD binding"/>
    <property type="evidence" value="ECO:0007669"/>
    <property type="project" value="InterPro"/>
</dbReference>
<evidence type="ECO:0000256" key="3">
    <source>
        <dbReference type="ARBA" id="ARBA00022630"/>
    </source>
</evidence>
<evidence type="ECO:0000313" key="8">
    <source>
        <dbReference type="Proteomes" id="UP001172673"/>
    </source>
</evidence>
<gene>
    <name evidence="7" type="ORF">H2200_013327</name>
</gene>
<evidence type="ECO:0000256" key="1">
    <source>
        <dbReference type="ARBA" id="ARBA00001974"/>
    </source>
</evidence>
<dbReference type="InterPro" id="IPR016166">
    <property type="entry name" value="FAD-bd_PCMH"/>
</dbReference>
<dbReference type="Proteomes" id="UP001172673">
    <property type="component" value="Unassembled WGS sequence"/>
</dbReference>
<dbReference type="PROSITE" id="PS51387">
    <property type="entry name" value="FAD_PCMH"/>
    <property type="match status" value="1"/>
</dbReference>
<protein>
    <recommendedName>
        <fullName evidence="6">FAD-binding PCMH-type domain-containing protein</fullName>
    </recommendedName>
</protein>
<keyword evidence="8" id="KW-1185">Reference proteome</keyword>
<evidence type="ECO:0000313" key="7">
    <source>
        <dbReference type="EMBL" id="KAJ9602207.1"/>
    </source>
</evidence>
<proteinExistence type="inferred from homology"/>
<dbReference type="Gene3D" id="3.40.462.20">
    <property type="match status" value="1"/>
</dbReference>
<dbReference type="InterPro" id="IPR050416">
    <property type="entry name" value="FAD-linked_Oxidoreductase"/>
</dbReference>
<dbReference type="SUPFAM" id="SSF56176">
    <property type="entry name" value="FAD-binding/transporter-associated domain-like"/>
    <property type="match status" value="1"/>
</dbReference>
<dbReference type="InterPro" id="IPR016167">
    <property type="entry name" value="FAD-bd_PCMH_sub1"/>
</dbReference>
<accession>A0AA38WW38</accession>
<keyword evidence="4" id="KW-0274">FAD</keyword>
<dbReference type="AlphaFoldDB" id="A0AA38WW38"/>
<feature type="domain" description="FAD-binding PCMH-type" evidence="6">
    <location>
        <begin position="39"/>
        <end position="207"/>
    </location>
</feature>
<evidence type="ECO:0000256" key="4">
    <source>
        <dbReference type="ARBA" id="ARBA00022827"/>
    </source>
</evidence>
<dbReference type="PANTHER" id="PTHR42973">
    <property type="entry name" value="BINDING OXIDOREDUCTASE, PUTATIVE (AFU_ORTHOLOGUE AFUA_1G17690)-RELATED"/>
    <property type="match status" value="1"/>
</dbReference>
<dbReference type="Pfam" id="PF01565">
    <property type="entry name" value="FAD_binding_4"/>
    <property type="match status" value="1"/>
</dbReference>
<dbReference type="InterPro" id="IPR036318">
    <property type="entry name" value="FAD-bd_PCMH-like_sf"/>
</dbReference>
<keyword evidence="3" id="KW-0285">Flavoprotein</keyword>
<dbReference type="PANTHER" id="PTHR42973:SF39">
    <property type="entry name" value="FAD-BINDING PCMH-TYPE DOMAIN-CONTAINING PROTEIN"/>
    <property type="match status" value="1"/>
</dbReference>
<dbReference type="Gene3D" id="3.30.465.10">
    <property type="match status" value="1"/>
</dbReference>
<dbReference type="InterPro" id="IPR016169">
    <property type="entry name" value="FAD-bd_PCMH_sub2"/>
</dbReference>